<dbReference type="EMBL" id="PGXC01000002">
    <property type="protein sequence ID" value="PKK91665.1"/>
    <property type="molecule type" value="Genomic_DNA"/>
</dbReference>
<dbReference type="Proteomes" id="UP000233256">
    <property type="component" value="Unassembled WGS sequence"/>
</dbReference>
<accession>A0A2N1PTI5</accession>
<evidence type="ECO:0000313" key="1">
    <source>
        <dbReference type="EMBL" id="PKK91665.1"/>
    </source>
</evidence>
<name>A0A2N1PTI5_9BACT</name>
<comment type="caution">
    <text evidence="1">The sequence shown here is derived from an EMBL/GenBank/DDBJ whole genome shotgun (WGS) entry which is preliminary data.</text>
</comment>
<sequence length="82" mass="9402">MITCEKLDQINRDHARELKRLRAMTDSQYEGFKKNFTIGILDPELSRFEAIDILISMIAVNRKLRRGLSGNEVSHNNPGGEE</sequence>
<dbReference type="AlphaFoldDB" id="A0A2N1PTI5"/>
<organism evidence="1 2">
    <name type="scientific">Candidatus Wallbacteria bacterium HGW-Wallbacteria-1</name>
    <dbReference type="NCBI Taxonomy" id="2013854"/>
    <lineage>
        <taxon>Bacteria</taxon>
        <taxon>Candidatus Walliibacteriota</taxon>
    </lineage>
</organism>
<proteinExistence type="predicted"/>
<gene>
    <name evidence="1" type="ORF">CVV64_03090</name>
</gene>
<evidence type="ECO:0000313" key="2">
    <source>
        <dbReference type="Proteomes" id="UP000233256"/>
    </source>
</evidence>
<protein>
    <submittedName>
        <fullName evidence="1">Uncharacterized protein</fullName>
    </submittedName>
</protein>
<reference evidence="1 2" key="1">
    <citation type="journal article" date="2017" name="ISME J.">
        <title>Potential for microbial H2 and metal transformations associated with novel bacteria and archaea in deep terrestrial subsurface sediments.</title>
        <authorList>
            <person name="Hernsdorf A.W."/>
            <person name="Amano Y."/>
            <person name="Miyakawa K."/>
            <person name="Ise K."/>
            <person name="Suzuki Y."/>
            <person name="Anantharaman K."/>
            <person name="Probst A."/>
            <person name="Burstein D."/>
            <person name="Thomas B.C."/>
            <person name="Banfield J.F."/>
        </authorList>
    </citation>
    <scope>NUCLEOTIDE SEQUENCE [LARGE SCALE GENOMIC DNA]</scope>
    <source>
        <strain evidence="1">HGW-Wallbacteria-1</strain>
    </source>
</reference>